<reference evidence="2 3" key="1">
    <citation type="journal article" date="2022" name="Nat. Plants">
        <title>Genomes of leafy and leafless Platanthera orchids illuminate the evolution of mycoheterotrophy.</title>
        <authorList>
            <person name="Li M.H."/>
            <person name="Liu K.W."/>
            <person name="Li Z."/>
            <person name="Lu H.C."/>
            <person name="Ye Q.L."/>
            <person name="Zhang D."/>
            <person name="Wang J.Y."/>
            <person name="Li Y.F."/>
            <person name="Zhong Z.M."/>
            <person name="Liu X."/>
            <person name="Yu X."/>
            <person name="Liu D.K."/>
            <person name="Tu X.D."/>
            <person name="Liu B."/>
            <person name="Hao Y."/>
            <person name="Liao X.Y."/>
            <person name="Jiang Y.T."/>
            <person name="Sun W.H."/>
            <person name="Chen J."/>
            <person name="Chen Y.Q."/>
            <person name="Ai Y."/>
            <person name="Zhai J.W."/>
            <person name="Wu S.S."/>
            <person name="Zhou Z."/>
            <person name="Hsiao Y.Y."/>
            <person name="Wu W.L."/>
            <person name="Chen Y.Y."/>
            <person name="Lin Y.F."/>
            <person name="Hsu J.L."/>
            <person name="Li C.Y."/>
            <person name="Wang Z.W."/>
            <person name="Zhao X."/>
            <person name="Zhong W.Y."/>
            <person name="Ma X.K."/>
            <person name="Ma L."/>
            <person name="Huang J."/>
            <person name="Chen G.Z."/>
            <person name="Huang M.Z."/>
            <person name="Huang L."/>
            <person name="Peng D.H."/>
            <person name="Luo Y.B."/>
            <person name="Zou S.Q."/>
            <person name="Chen S.P."/>
            <person name="Lan S."/>
            <person name="Tsai W.C."/>
            <person name="Van de Peer Y."/>
            <person name="Liu Z.J."/>
        </authorList>
    </citation>
    <scope>NUCLEOTIDE SEQUENCE [LARGE SCALE GENOMIC DNA]</scope>
    <source>
        <strain evidence="2">Lor288</strain>
    </source>
</reference>
<evidence type="ECO:0000313" key="2">
    <source>
        <dbReference type="EMBL" id="KAK8971213.1"/>
    </source>
</evidence>
<dbReference type="Proteomes" id="UP001412067">
    <property type="component" value="Unassembled WGS sequence"/>
</dbReference>
<gene>
    <name evidence="2" type="ORF">KSP40_PGU021501</name>
</gene>
<proteinExistence type="predicted"/>
<keyword evidence="3" id="KW-1185">Reference proteome</keyword>
<organism evidence="2 3">
    <name type="scientific">Platanthera guangdongensis</name>
    <dbReference type="NCBI Taxonomy" id="2320717"/>
    <lineage>
        <taxon>Eukaryota</taxon>
        <taxon>Viridiplantae</taxon>
        <taxon>Streptophyta</taxon>
        <taxon>Embryophyta</taxon>
        <taxon>Tracheophyta</taxon>
        <taxon>Spermatophyta</taxon>
        <taxon>Magnoliopsida</taxon>
        <taxon>Liliopsida</taxon>
        <taxon>Asparagales</taxon>
        <taxon>Orchidaceae</taxon>
        <taxon>Orchidoideae</taxon>
        <taxon>Orchideae</taxon>
        <taxon>Orchidinae</taxon>
        <taxon>Platanthera</taxon>
    </lineage>
</organism>
<sequence length="204" mass="23540">MLPLQISPSMEKENEKKKKKKKRFSETNKKPSMNKRNREEEEEEEEEESSPPKKDPKLCQKPHLPRLDSFIELNLDTPLPLEWQRCLDIKSGEIHFYNTMTHMRTAKDPRQLITPPPALDLELNLMSDAYEINGAAAEDARAGGRHEKEMVATVCTRCHLLVMMWKESPSCPNCRFEHPPELQSRPPQENKPKAGLLSCRGLRG</sequence>
<evidence type="ECO:0000256" key="1">
    <source>
        <dbReference type="SAM" id="MobiDB-lite"/>
    </source>
</evidence>
<accession>A0ABR2N4Z7</accession>
<feature type="region of interest" description="Disordered" evidence="1">
    <location>
        <begin position="179"/>
        <end position="204"/>
    </location>
</feature>
<dbReference type="InterPro" id="IPR036020">
    <property type="entry name" value="WW_dom_sf"/>
</dbReference>
<dbReference type="PANTHER" id="PTHR14791">
    <property type="entry name" value="BOMB/KIRA PROTEINS"/>
    <property type="match status" value="1"/>
</dbReference>
<feature type="compositionally biased region" description="Acidic residues" evidence="1">
    <location>
        <begin position="40"/>
        <end position="49"/>
    </location>
</feature>
<dbReference type="SUPFAM" id="SSF51045">
    <property type="entry name" value="WW domain"/>
    <property type="match status" value="1"/>
</dbReference>
<comment type="caution">
    <text evidence="2">The sequence shown here is derived from an EMBL/GenBank/DDBJ whole genome shotgun (WGS) entry which is preliminary data.</text>
</comment>
<dbReference type="PANTHER" id="PTHR14791:SF42">
    <property type="entry name" value="F16L1.2 PROTEIN"/>
    <property type="match status" value="1"/>
</dbReference>
<dbReference type="InterPro" id="IPR051105">
    <property type="entry name" value="WWC/KIBRA_Hippo_Reg"/>
</dbReference>
<dbReference type="EMBL" id="JBBWWR010000001">
    <property type="protein sequence ID" value="KAK8971213.1"/>
    <property type="molecule type" value="Genomic_DNA"/>
</dbReference>
<evidence type="ECO:0000313" key="3">
    <source>
        <dbReference type="Proteomes" id="UP001412067"/>
    </source>
</evidence>
<evidence type="ECO:0008006" key="4">
    <source>
        <dbReference type="Google" id="ProtNLM"/>
    </source>
</evidence>
<name>A0ABR2N4Z7_9ASPA</name>
<feature type="region of interest" description="Disordered" evidence="1">
    <location>
        <begin position="1"/>
        <end position="62"/>
    </location>
</feature>
<protein>
    <recommendedName>
        <fullName evidence="4">WW domain-containing protein</fullName>
    </recommendedName>
</protein>